<protein>
    <submittedName>
        <fullName evidence="2">Uncharacterized protein</fullName>
    </submittedName>
</protein>
<dbReference type="KEGG" id="apre:CNX65_21625"/>
<name>A0A290Z976_9PSEU</name>
<sequence length="96" mass="9964">MSDAERASEKTPRRSASWGSLSLALTALTLAALVLLYPLAPVPALAALVSGVLGMRVKGEPKVRHLVACVVGGFVLLLFAAALVELLPVTTTVTVR</sequence>
<reference evidence="2" key="1">
    <citation type="submission" date="2017-09" db="EMBL/GenBank/DDBJ databases">
        <title>Complete Genome Sequence of ansamitocin-producing Bacterium Actinosynnema pretiosum X47.</title>
        <authorList>
            <person name="Cao G."/>
            <person name="Zong G."/>
            <person name="Zhong C."/>
            <person name="Fu J."/>
        </authorList>
    </citation>
    <scope>NUCLEOTIDE SEQUENCE [LARGE SCALE GENOMIC DNA]</scope>
    <source>
        <strain evidence="2">X47</strain>
    </source>
</reference>
<evidence type="ECO:0000313" key="2">
    <source>
        <dbReference type="EMBL" id="ATE55567.1"/>
    </source>
</evidence>
<feature type="transmembrane region" description="Helical" evidence="1">
    <location>
        <begin position="65"/>
        <end position="87"/>
    </location>
</feature>
<keyword evidence="1" id="KW-0472">Membrane</keyword>
<gene>
    <name evidence="2" type="ORF">CNX65_21625</name>
</gene>
<keyword evidence="1" id="KW-0812">Transmembrane</keyword>
<keyword evidence="1" id="KW-1133">Transmembrane helix</keyword>
<organism evidence="2 3">
    <name type="scientific">Actinosynnema pretiosum</name>
    <dbReference type="NCBI Taxonomy" id="42197"/>
    <lineage>
        <taxon>Bacteria</taxon>
        <taxon>Bacillati</taxon>
        <taxon>Actinomycetota</taxon>
        <taxon>Actinomycetes</taxon>
        <taxon>Pseudonocardiales</taxon>
        <taxon>Pseudonocardiaceae</taxon>
        <taxon>Actinosynnema</taxon>
    </lineage>
</organism>
<dbReference type="RefSeq" id="WP_096495398.1">
    <property type="nucleotide sequence ID" value="NZ_CP023445.1"/>
</dbReference>
<evidence type="ECO:0000256" key="1">
    <source>
        <dbReference type="SAM" id="Phobius"/>
    </source>
</evidence>
<dbReference type="EMBL" id="CP023445">
    <property type="protein sequence ID" value="ATE55567.1"/>
    <property type="molecule type" value="Genomic_DNA"/>
</dbReference>
<evidence type="ECO:0000313" key="3">
    <source>
        <dbReference type="Proteomes" id="UP000218505"/>
    </source>
</evidence>
<proteinExistence type="predicted"/>
<dbReference type="AlphaFoldDB" id="A0A290Z976"/>
<dbReference type="Proteomes" id="UP000218505">
    <property type="component" value="Chromosome"/>
</dbReference>
<accession>A0A290Z976</accession>
<keyword evidence="3" id="KW-1185">Reference proteome</keyword>